<dbReference type="PANTHER" id="PTHR36251:SF2">
    <property type="entry name" value="GIFSY-2 PROPHAGE HOST SPECIFICITY PROTEIN J, PHAGE LAMBDA"/>
    <property type="match status" value="1"/>
</dbReference>
<sequence length="1218" mass="130159">MSDDAIFGAKGGGGGSQHTPVESPDTAQSISYGRMMVLLGHGETGGPADPANPLKSIYLDDTPIQNPDGSFNFQNMQVSYRTGTQTQPAIPGFPAVETEIGVGLEVKSTNPITQTVADVNATAIRVTVSLPAGLRSTDSKTGDTGGASVQYAIDLAPTNGKFAQAAIVTISDKTTANYQRSTRLPLTGAGPWLVRVRRITPDSTTQYLANQTVFTSFTSIIDAQLRYPNLSVLALKFDARQFSRMPTVSVLWQQLKCQVPSNYDPVARTYTGPWDGNFKPAVTSNPVWYLWTYCTDNRFGINIPAANMDRWGMYAIAQWCDQSVPDGYGGFEPRFQFHNFQQDTQDAWKVVSDIVSSFCGQAYWSAGGIRIVADMPGKQPVKHFNATNVIDGKFTYSSTPKNGRFTAAAVAWTDPSDRYRRAVEYAEHGQGLLTYGLQQTSAVAMGAVTRGQARRCGRYILETAQRSTEMVAFKAAAYCADLQPGDLFATSDFHVAGARMGGRVVSVVGTVVKLDAPVTLQSGVTYTLEVSGPDGVPVRRGVVASPGTTDTLTIVSQYPAQPVAGATWVLIATNLQPDLWTCVSIKSVDNGEFEISGLQYDANKWTAIETGLRFDPAPTSNLPDPGAMPPVLAVQLQEQPSLAPDGSRKVKLLVDWPAVVHPYLRGYRVTYRQNGGNWVVLPDQVSNHAEITDVVPGSYDVRVSTVSVTGVVSIPVAGNQQTQGQVTPPPAPTLTAVGGAMKIDLAWTYPAGRPDIARAELFYSTTSGDASPVKLADLAFPTSTFSWQGLQLGVTYYFWLRVYDTWGNVSAFAQAQAQTVKDPGALLDQLKDSLTSAQLQESLRTPIEQAVGVQGSVNSLIQAQMQQMLTADEIRGTQGNHYAFAKRQLSTLGDAISQEANERALLAAKVKDNAAGIIEESKARVAADSALTDQVVTMQTTVGNHTASLQEVGRTVDGVMAEKIIKLNASGKIAGIGLRTDQNGSAVDFLADRFVVSQPDGNGSRQVFIVASINGRPALAIAGDMISDGSIIGRRVIVDGSIDAAQINTRGLTIRDAAGNVVVDMTGIGAAYIKGKLSVGQIDTESLRITQNGNVVVDANGVDATYIRNLMVDTVQIRGEAVSKNDTRTVTLSGWQAAGWNFNFPFYCSDRGTLLVFGDAPFPSITLRARGRAVGISNGSGVLVLDVSAGETVAVGVESIGGYSANGQIRYGAVLYRR</sequence>
<dbReference type="Proteomes" id="UP000178776">
    <property type="component" value="Chromosome"/>
</dbReference>
<dbReference type="PANTHER" id="PTHR36251">
    <property type="entry name" value="FELS-1 PROPHAGE HOST SPECIFICITY PROTEIN-RELATED"/>
    <property type="match status" value="1"/>
</dbReference>
<dbReference type="Gene3D" id="2.60.40.10">
    <property type="entry name" value="Immunoglobulins"/>
    <property type="match status" value="1"/>
</dbReference>
<dbReference type="InterPro" id="IPR053171">
    <property type="entry name" value="Viral_Tip_Attach_Protein"/>
</dbReference>
<dbReference type="PROSITE" id="PS50853">
    <property type="entry name" value="FN3"/>
    <property type="match status" value="1"/>
</dbReference>
<evidence type="ECO:0000313" key="3">
    <source>
        <dbReference type="EMBL" id="AOZ48849.1"/>
    </source>
</evidence>
<dbReference type="InterPro" id="IPR032876">
    <property type="entry name" value="J_dom"/>
</dbReference>
<gene>
    <name evidence="3" type="ORF">BKX93_01785</name>
</gene>
<name>A0A1D9LC56_9NEIS</name>
<dbReference type="Pfam" id="PF13550">
    <property type="entry name" value="Phage-tail_3"/>
    <property type="match status" value="1"/>
</dbReference>
<dbReference type="InterPro" id="IPR055385">
    <property type="entry name" value="GpJ_HDII-ins2"/>
</dbReference>
<dbReference type="RefSeq" id="WP_070978398.1">
    <property type="nucleotide sequence ID" value="NZ_CP017707.1"/>
</dbReference>
<feature type="domain" description="Fibronectin type-III" evidence="2">
    <location>
        <begin position="728"/>
        <end position="823"/>
    </location>
</feature>
<dbReference type="InterPro" id="IPR003961">
    <property type="entry name" value="FN3_dom"/>
</dbReference>
<reference evidence="3 4" key="1">
    <citation type="submission" date="2016-10" db="EMBL/GenBank/DDBJ databases">
        <title>Chromobacterium muskegensis sp. nov., an insecticidal bacterium isolated from Sphagnum bogs.</title>
        <authorList>
            <person name="Sparks M.E."/>
            <person name="Blackburn M.B."/>
            <person name="Gundersen-Rindal D.E."/>
            <person name="Mitchell A."/>
            <person name="Farrar R."/>
            <person name="Kuhar D."/>
        </authorList>
    </citation>
    <scope>NUCLEOTIDE SEQUENCE [LARGE SCALE GENOMIC DNA]</scope>
    <source>
        <strain evidence="3 4">21-1</strain>
    </source>
</reference>
<dbReference type="InterPro" id="IPR013783">
    <property type="entry name" value="Ig-like_fold"/>
</dbReference>
<evidence type="ECO:0000256" key="1">
    <source>
        <dbReference type="SAM" id="MobiDB-lite"/>
    </source>
</evidence>
<dbReference type="InterPro" id="IPR036116">
    <property type="entry name" value="FN3_sf"/>
</dbReference>
<feature type="region of interest" description="Disordered" evidence="1">
    <location>
        <begin position="1"/>
        <end position="26"/>
    </location>
</feature>
<dbReference type="GeneID" id="68839951"/>
<dbReference type="EMBL" id="CP017707">
    <property type="protein sequence ID" value="AOZ48849.1"/>
    <property type="molecule type" value="Genomic_DNA"/>
</dbReference>
<proteinExistence type="predicted"/>
<dbReference type="KEGG" id="cvc:BKX93_01785"/>
<protein>
    <recommendedName>
        <fullName evidence="2">Fibronectin type-III domain-containing protein</fullName>
    </recommendedName>
</protein>
<accession>A0A1D9LC56</accession>
<dbReference type="AlphaFoldDB" id="A0A1D9LC56"/>
<dbReference type="SUPFAM" id="SSF49265">
    <property type="entry name" value="Fibronectin type III"/>
    <property type="match status" value="1"/>
</dbReference>
<dbReference type="Pfam" id="PF24801">
    <property type="entry name" value="FNIII-A_GpJ"/>
    <property type="match status" value="1"/>
</dbReference>
<dbReference type="STRING" id="1108595.BKX93_01785"/>
<feature type="compositionally biased region" description="Polar residues" evidence="1">
    <location>
        <begin position="17"/>
        <end position="26"/>
    </location>
</feature>
<evidence type="ECO:0000259" key="2">
    <source>
        <dbReference type="PROSITE" id="PS50853"/>
    </source>
</evidence>
<organism evidence="3 4">
    <name type="scientific">Chromobacterium vaccinii</name>
    <dbReference type="NCBI Taxonomy" id="1108595"/>
    <lineage>
        <taxon>Bacteria</taxon>
        <taxon>Pseudomonadati</taxon>
        <taxon>Pseudomonadota</taxon>
        <taxon>Betaproteobacteria</taxon>
        <taxon>Neisseriales</taxon>
        <taxon>Chromobacteriaceae</taxon>
        <taxon>Chromobacterium</taxon>
    </lineage>
</organism>
<evidence type="ECO:0000313" key="4">
    <source>
        <dbReference type="Proteomes" id="UP000178776"/>
    </source>
</evidence>